<dbReference type="InterPro" id="IPR001597">
    <property type="entry name" value="ArAA_b-elim_lyase/Thr_aldolase"/>
</dbReference>
<evidence type="ECO:0000259" key="4">
    <source>
        <dbReference type="Pfam" id="PF01212"/>
    </source>
</evidence>
<keyword evidence="6" id="KW-1185">Reference proteome</keyword>
<dbReference type="PANTHER" id="PTHR48097:SF9">
    <property type="entry name" value="L-THREONINE ALDOLASE"/>
    <property type="match status" value="1"/>
</dbReference>
<dbReference type="NCBIfam" id="NF007825">
    <property type="entry name" value="PRK10534.1"/>
    <property type="match status" value="1"/>
</dbReference>
<dbReference type="Pfam" id="PF01212">
    <property type="entry name" value="Beta_elim_lyase"/>
    <property type="match status" value="1"/>
</dbReference>
<evidence type="ECO:0000256" key="1">
    <source>
        <dbReference type="ARBA" id="ARBA00001933"/>
    </source>
</evidence>
<evidence type="ECO:0000313" key="5">
    <source>
        <dbReference type="EMBL" id="MFM9613782.1"/>
    </source>
</evidence>
<sequence length="356" mass="36530">MNRVVELRSDTFTLPTPRMLRAAAEAPLGDDVYGEDPTVAELERLSADLLGKEAACLMPSGTMANLTALLTHSPRGGKAIVGAESDIYVYEAGGAAVLGGIVYEPVSAAEDGTLPLSAVVEACEVDADDPQFALPAVLSVETPHNRRGGIPLSPGYLAEAAAVARAHSIALHLDGARIFNAALALGVPAAELAAHADTVQFCLSKGLSAPIGSVLAGDAKSIDSARRLRKMLGGGMRQAGLIAACGIVALTEMVDRLADDHANAARLAAGLAGVPGLRLDPEPPRTNMVFFSVDPEATAHTTASFIDAAHARGVRVAELGRDRIRAVTHAGVDAEDVDHAVTVLAEVLAAAPSAGR</sequence>
<proteinExistence type="inferred from homology"/>
<dbReference type="InterPro" id="IPR015424">
    <property type="entry name" value="PyrdxlP-dep_Trfase"/>
</dbReference>
<dbReference type="InterPro" id="IPR015421">
    <property type="entry name" value="PyrdxlP-dep_Trfase_major"/>
</dbReference>
<dbReference type="Proteomes" id="UP001631957">
    <property type="component" value="Unassembled WGS sequence"/>
</dbReference>
<dbReference type="Gene3D" id="3.90.1150.10">
    <property type="entry name" value="Aspartate Aminotransferase, domain 1"/>
    <property type="match status" value="1"/>
</dbReference>
<protein>
    <submittedName>
        <fullName evidence="5">Low-specificity L-threonine aldolase</fullName>
        <ecNumber evidence="5">4.1.2.48</ecNumber>
    </submittedName>
</protein>
<name>A0ABW9I3Q2_9ACTN</name>
<accession>A0ABW9I3Q2</accession>
<comment type="similarity">
    <text evidence="2">Belongs to the threonine aldolase family.</text>
</comment>
<evidence type="ECO:0000256" key="3">
    <source>
        <dbReference type="ARBA" id="ARBA00022898"/>
    </source>
</evidence>
<comment type="cofactor">
    <cofactor evidence="1">
        <name>pyridoxal 5'-phosphate</name>
        <dbReference type="ChEBI" id="CHEBI:597326"/>
    </cofactor>
</comment>
<feature type="domain" description="Aromatic amino acid beta-eliminating lyase/threonine aldolase" evidence="4">
    <location>
        <begin position="6"/>
        <end position="292"/>
    </location>
</feature>
<dbReference type="PANTHER" id="PTHR48097">
    <property type="entry name" value="L-THREONINE ALDOLASE-RELATED"/>
    <property type="match status" value="1"/>
</dbReference>
<dbReference type="SUPFAM" id="SSF53383">
    <property type="entry name" value="PLP-dependent transferases"/>
    <property type="match status" value="1"/>
</dbReference>
<dbReference type="InterPro" id="IPR015422">
    <property type="entry name" value="PyrdxlP-dep_Trfase_small"/>
</dbReference>
<comment type="caution">
    <text evidence="5">The sequence shown here is derived from an EMBL/GenBank/DDBJ whole genome shotgun (WGS) entry which is preliminary data.</text>
</comment>
<keyword evidence="5" id="KW-0456">Lyase</keyword>
<evidence type="ECO:0000256" key="2">
    <source>
        <dbReference type="ARBA" id="ARBA00006966"/>
    </source>
</evidence>
<dbReference type="InterPro" id="IPR023603">
    <property type="entry name" value="Low_specificity_L-TA-like"/>
</dbReference>
<organism evidence="5 6">
    <name type="scientific">Streptomyces niveiscabiei</name>
    <dbReference type="NCBI Taxonomy" id="164115"/>
    <lineage>
        <taxon>Bacteria</taxon>
        <taxon>Bacillati</taxon>
        <taxon>Actinomycetota</taxon>
        <taxon>Actinomycetes</taxon>
        <taxon>Kitasatosporales</taxon>
        <taxon>Streptomycetaceae</taxon>
        <taxon>Streptomyces</taxon>
    </lineage>
</organism>
<keyword evidence="3" id="KW-0663">Pyridoxal phosphate</keyword>
<dbReference type="PIRSF" id="PIRSF017617">
    <property type="entry name" value="Thr_aldolase"/>
    <property type="match status" value="1"/>
</dbReference>
<dbReference type="GO" id="GO:0016829">
    <property type="term" value="F:lyase activity"/>
    <property type="evidence" value="ECO:0007669"/>
    <property type="project" value="UniProtKB-KW"/>
</dbReference>
<gene>
    <name evidence="5" type="primary">ltaE</name>
    <name evidence="5" type="ORF">ACKI18_34490</name>
</gene>
<dbReference type="Gene3D" id="3.40.640.10">
    <property type="entry name" value="Type I PLP-dependent aspartate aminotransferase-like (Major domain)"/>
    <property type="match status" value="1"/>
</dbReference>
<evidence type="ECO:0000313" key="6">
    <source>
        <dbReference type="Proteomes" id="UP001631957"/>
    </source>
</evidence>
<dbReference type="NCBIfam" id="NF041359">
    <property type="entry name" value="GntG_guanitoxin"/>
    <property type="match status" value="1"/>
</dbReference>
<reference evidence="5 6" key="1">
    <citation type="submission" date="2024-12" db="EMBL/GenBank/DDBJ databases">
        <title>Forecasting of Potato common scab and diversities of Pathogenic streptomyces spp. in china.</title>
        <authorList>
            <person name="Handique U."/>
            <person name="Wu J."/>
        </authorList>
    </citation>
    <scope>NUCLEOTIDE SEQUENCE [LARGE SCALE GENOMIC DNA]</scope>
    <source>
        <strain evidence="5 6">ZRIMU1530</strain>
    </source>
</reference>
<dbReference type="RefSeq" id="WP_409123400.1">
    <property type="nucleotide sequence ID" value="NZ_JBJVNI010000022.1"/>
</dbReference>
<dbReference type="EC" id="4.1.2.48" evidence="5"/>
<dbReference type="EMBL" id="JBJVNI010000022">
    <property type="protein sequence ID" value="MFM9613782.1"/>
    <property type="molecule type" value="Genomic_DNA"/>
</dbReference>